<name>A0A0M8N6Y9_ESCWE</name>
<protein>
    <submittedName>
        <fullName evidence="2">Uncharacterized protein</fullName>
    </submittedName>
</protein>
<feature type="region of interest" description="Disordered" evidence="1">
    <location>
        <begin position="1"/>
        <end position="62"/>
    </location>
</feature>
<sequence>MPALKRSAYDQTTGTGDEMPASKRAAIEQEKDLTHETLRLKKYYDRRHQNKRKSKFCKENSR</sequence>
<evidence type="ECO:0000256" key="1">
    <source>
        <dbReference type="SAM" id="MobiDB-lite"/>
    </source>
</evidence>
<reference evidence="2 3" key="1">
    <citation type="submission" date="2015-07" db="EMBL/GenBank/DDBJ databases">
        <title>The genome of the fungus Escovopsis weberi, a specialized disease agent of ant agriculture.</title>
        <authorList>
            <person name="de Man T.J."/>
            <person name="Stajich J.E."/>
            <person name="Kubicek C.P."/>
            <person name="Chenthamara K."/>
            <person name="Atanasova L."/>
            <person name="Druzhinina I.S."/>
            <person name="Birnbaum S."/>
            <person name="Barribeau S.M."/>
            <person name="Teiling C."/>
            <person name="Suen G."/>
            <person name="Currie C."/>
            <person name="Gerardo N.M."/>
        </authorList>
    </citation>
    <scope>NUCLEOTIDE SEQUENCE [LARGE SCALE GENOMIC DNA]</scope>
</reference>
<evidence type="ECO:0000313" key="2">
    <source>
        <dbReference type="EMBL" id="KOS21260.1"/>
    </source>
</evidence>
<comment type="caution">
    <text evidence="2">The sequence shown here is derived from an EMBL/GenBank/DDBJ whole genome shotgun (WGS) entry which is preliminary data.</text>
</comment>
<evidence type="ECO:0000313" key="3">
    <source>
        <dbReference type="Proteomes" id="UP000053831"/>
    </source>
</evidence>
<gene>
    <name evidence="2" type="ORF">ESCO_006869</name>
</gene>
<dbReference type="Proteomes" id="UP000053831">
    <property type="component" value="Unassembled WGS sequence"/>
</dbReference>
<dbReference type="AlphaFoldDB" id="A0A0M8N6Y9"/>
<dbReference type="EMBL" id="LGSR01000012">
    <property type="protein sequence ID" value="KOS21260.1"/>
    <property type="molecule type" value="Genomic_DNA"/>
</dbReference>
<proteinExistence type="predicted"/>
<feature type="compositionally biased region" description="Basic and acidic residues" evidence="1">
    <location>
        <begin position="25"/>
        <end position="47"/>
    </location>
</feature>
<keyword evidence="3" id="KW-1185">Reference proteome</keyword>
<accession>A0A0M8N6Y9</accession>
<organism evidence="2 3">
    <name type="scientific">Escovopsis weberi</name>
    <dbReference type="NCBI Taxonomy" id="150374"/>
    <lineage>
        <taxon>Eukaryota</taxon>
        <taxon>Fungi</taxon>
        <taxon>Dikarya</taxon>
        <taxon>Ascomycota</taxon>
        <taxon>Pezizomycotina</taxon>
        <taxon>Sordariomycetes</taxon>
        <taxon>Hypocreomycetidae</taxon>
        <taxon>Hypocreales</taxon>
        <taxon>Hypocreaceae</taxon>
        <taxon>Escovopsis</taxon>
    </lineage>
</organism>